<reference evidence="10" key="1">
    <citation type="submission" date="2015-03" db="EMBL/GenBank/DDBJ databases">
        <title>Metagenome Sequencing of an Archaeal-Dominated Microbial Community from a Hot Spring at the Los Azufres Geothermal Field, Mexico.</title>
        <authorList>
            <person name="Servin-Garciduenas L.E."/>
            <person name="Martinez-Romero E."/>
        </authorList>
    </citation>
    <scope>NUCLEOTIDE SEQUENCE [LARGE SCALE GENOMIC DNA]</scope>
    <source>
        <strain evidence="10">AZ1-454</strain>
    </source>
</reference>
<proteinExistence type="inferred from homology"/>
<comment type="catalytic activity">
    <reaction evidence="7">
        <text>4-demethyl-7-[(3S)-3-amino-3-carboxypropyl]wyosine(37) in tRNA(Phe) + S-adenosyl-L-methionine = 7-[(3S)-3-amino-3-carboxypropyl]wyosine(37) in tRNA(Phe) + S-adenosyl-L-homocysteine + H(+)</text>
        <dbReference type="Rhea" id="RHEA:36635"/>
        <dbReference type="Rhea" id="RHEA-COMP:10378"/>
        <dbReference type="Rhea" id="RHEA-COMP:10379"/>
        <dbReference type="ChEBI" id="CHEBI:15378"/>
        <dbReference type="ChEBI" id="CHEBI:57856"/>
        <dbReference type="ChEBI" id="CHEBI:59789"/>
        <dbReference type="ChEBI" id="CHEBI:73543"/>
        <dbReference type="ChEBI" id="CHEBI:73550"/>
        <dbReference type="EC" id="2.1.1.282"/>
    </reaction>
</comment>
<dbReference type="InterPro" id="IPR036602">
    <property type="entry name" value="tRNA_yW-synthesising-like_sf"/>
</dbReference>
<dbReference type="GO" id="GO:0008175">
    <property type="term" value="F:tRNA methyltransferase activity"/>
    <property type="evidence" value="ECO:0007669"/>
    <property type="project" value="InterPro"/>
</dbReference>
<dbReference type="EMBL" id="JZWS01000002">
    <property type="protein sequence ID" value="KJR79664.1"/>
    <property type="molecule type" value="Genomic_DNA"/>
</dbReference>
<sequence length="214" mass="24837">MESWEELKLKALQRIYHDKEIGYLDPDIFDLLMAFFKREKTYTYSSCSGRITIIDGVYPWSRKGSTIVFKDHLKVEEKDLANTISKGQLYRLWLTVQGPIIHAYTKDEEEAWEVIRLARLVGFKHSGILTKNSKGVLVELKTGIKFVHLIREDERQEVSWEEIARLTRLSNEILQRGKEKMRELQKVIESSVSEDSVKLGKNPKGKTSANYETA</sequence>
<dbReference type="PANTHER" id="PTHR48418:SF1">
    <property type="entry name" value="TRNA WYBUTOSINE-SYNTHESIZING PROTEIN 3"/>
    <property type="match status" value="1"/>
</dbReference>
<dbReference type="SUPFAM" id="SSF111278">
    <property type="entry name" value="SSo0622-like"/>
    <property type="match status" value="1"/>
</dbReference>
<comment type="function">
    <text evidence="7">S-adenosyl-L-methionine-dependent methyltransferase that acts as a component of the wyosine derivatives biosynthesis pathway. Probably methylates N-4 position of wybutosine-86 to produce wybutosine-72.</text>
</comment>
<dbReference type="Pfam" id="PF02676">
    <property type="entry name" value="TYW3"/>
    <property type="match status" value="1"/>
</dbReference>
<evidence type="ECO:0000313" key="10">
    <source>
        <dbReference type="EMBL" id="KJR79664.1"/>
    </source>
</evidence>
<dbReference type="NCBIfam" id="NF003263">
    <property type="entry name" value="PRK04235.1-1"/>
    <property type="match status" value="1"/>
</dbReference>
<keyword evidence="2 7" id="KW-0489">Methyltransferase</keyword>
<accession>A0A0F2LS32</accession>
<gene>
    <name evidence="7" type="primary">taw3</name>
    <name evidence="11" type="ORF">TQ35_000700</name>
    <name evidence="10" type="ORF">TQ35_00690</name>
</gene>
<keyword evidence="3 7" id="KW-0808">Transferase</keyword>
<feature type="region of interest" description="Disordered" evidence="8">
    <location>
        <begin position="189"/>
        <end position="214"/>
    </location>
</feature>
<evidence type="ECO:0000256" key="3">
    <source>
        <dbReference type="ARBA" id="ARBA00022679"/>
    </source>
</evidence>
<dbReference type="HAMAP" id="MF_00266">
    <property type="entry name" value="TYW3_archaea"/>
    <property type="match status" value="1"/>
</dbReference>
<keyword evidence="4 7" id="KW-0949">S-adenosyl-L-methionine</keyword>
<organism evidence="10">
    <name type="scientific">Candidatus Aramenus sulfurataquae</name>
    <dbReference type="NCBI Taxonomy" id="1326980"/>
    <lineage>
        <taxon>Archaea</taxon>
        <taxon>Thermoproteota</taxon>
        <taxon>Thermoprotei</taxon>
        <taxon>Sulfolobales</taxon>
        <taxon>Sulfolobaceae</taxon>
        <taxon>Candidatus Aramenus</taxon>
    </lineage>
</organism>
<dbReference type="EC" id="2.1.1.282" evidence="7"/>
<reference evidence="11" key="2">
    <citation type="submission" date="2022-05" db="EMBL/GenBank/DDBJ databases">
        <title>Metagenome Sequencing of an Archaeal-Dominated Microbial Community from a Hot Spring at the Los Azufres Geothermal Field, Mexico.</title>
        <authorList>
            <person name="Marin-Paredes R."/>
            <person name="Martinez-Romero E."/>
            <person name="Servin-Garciduenas L.E."/>
        </authorList>
    </citation>
    <scope>NUCLEOTIDE SEQUENCE</scope>
    <source>
        <strain evidence="11">AZ1-454</strain>
    </source>
</reference>
<dbReference type="GO" id="GO:0031591">
    <property type="term" value="P:wybutosine biosynthetic process"/>
    <property type="evidence" value="ECO:0007669"/>
    <property type="project" value="InterPro"/>
</dbReference>
<evidence type="ECO:0000259" key="9">
    <source>
        <dbReference type="Pfam" id="PF02676"/>
    </source>
</evidence>
<evidence type="ECO:0000313" key="11">
    <source>
        <dbReference type="EMBL" id="MCL7343093.1"/>
    </source>
</evidence>
<evidence type="ECO:0000256" key="5">
    <source>
        <dbReference type="ARBA" id="ARBA00022694"/>
    </source>
</evidence>
<comment type="similarity">
    <text evidence="1 7">Belongs to the TYW3 family.</text>
</comment>
<evidence type="ECO:0000256" key="8">
    <source>
        <dbReference type="SAM" id="MobiDB-lite"/>
    </source>
</evidence>
<dbReference type="GO" id="GO:0030488">
    <property type="term" value="P:tRNA methylation"/>
    <property type="evidence" value="ECO:0007669"/>
    <property type="project" value="InterPro"/>
</dbReference>
<protein>
    <recommendedName>
        <fullName evidence="6 7">tRNA(Phe) 7-((3-amino-3-carboxypropyl)-4-demethylwyosine(37)-N(4))-methyltransferase</fullName>
        <ecNumber evidence="7">2.1.1.282</ecNumber>
    </recommendedName>
    <alternativeName>
        <fullName evidence="7">tRNA wyosine derivatives biosynthesis protein Taw3</fullName>
    </alternativeName>
</protein>
<evidence type="ECO:0000256" key="2">
    <source>
        <dbReference type="ARBA" id="ARBA00022603"/>
    </source>
</evidence>
<feature type="compositionally biased region" description="Polar residues" evidence="8">
    <location>
        <begin position="205"/>
        <end position="214"/>
    </location>
</feature>
<evidence type="ECO:0000256" key="1">
    <source>
        <dbReference type="ARBA" id="ARBA00008569"/>
    </source>
</evidence>
<evidence type="ECO:0000256" key="4">
    <source>
        <dbReference type="ARBA" id="ARBA00022691"/>
    </source>
</evidence>
<dbReference type="Gene3D" id="3.30.1960.10">
    <property type="entry name" value="tRNA wybutosine-synthesizing-like"/>
    <property type="match status" value="1"/>
</dbReference>
<dbReference type="PANTHER" id="PTHR48418">
    <property type="entry name" value="TRNA WYBUTOSINE-SYNTHESIZING PROTEIN 3"/>
    <property type="match status" value="1"/>
</dbReference>
<keyword evidence="5 7" id="KW-0819">tRNA processing</keyword>
<dbReference type="AlphaFoldDB" id="A0A0F2LS32"/>
<feature type="domain" description="tRNA wybutosine-synthesizing protein" evidence="9">
    <location>
        <begin position="8"/>
        <end position="189"/>
    </location>
</feature>
<dbReference type="EMBL" id="JZWS02000001">
    <property type="protein sequence ID" value="MCL7343093.1"/>
    <property type="molecule type" value="Genomic_DNA"/>
</dbReference>
<comment type="caution">
    <text evidence="10">The sequence shown here is derived from an EMBL/GenBank/DDBJ whole genome shotgun (WGS) entry which is preliminary data.</text>
</comment>
<dbReference type="InterPro" id="IPR022908">
    <property type="entry name" value="Taw3"/>
</dbReference>
<name>A0A0F2LS32_9CREN</name>
<evidence type="ECO:0000256" key="7">
    <source>
        <dbReference type="HAMAP-Rule" id="MF_00266"/>
    </source>
</evidence>
<evidence type="ECO:0000256" key="6">
    <source>
        <dbReference type="ARBA" id="ARBA00030554"/>
    </source>
</evidence>
<dbReference type="InterPro" id="IPR003827">
    <property type="entry name" value="tRNA_yW-synthesising"/>
</dbReference>